<dbReference type="PANTHER" id="PTHR42085">
    <property type="entry name" value="F-BOX DOMAIN-CONTAINING PROTEIN"/>
    <property type="match status" value="1"/>
</dbReference>
<organism evidence="2 3">
    <name type="scientific">Septoria linicola</name>
    <dbReference type="NCBI Taxonomy" id="215465"/>
    <lineage>
        <taxon>Eukaryota</taxon>
        <taxon>Fungi</taxon>
        <taxon>Dikarya</taxon>
        <taxon>Ascomycota</taxon>
        <taxon>Pezizomycotina</taxon>
        <taxon>Dothideomycetes</taxon>
        <taxon>Dothideomycetidae</taxon>
        <taxon>Mycosphaerellales</taxon>
        <taxon>Mycosphaerellaceae</taxon>
        <taxon>Septoria</taxon>
    </lineage>
</organism>
<evidence type="ECO:0000259" key="1">
    <source>
        <dbReference type="Pfam" id="PF24864"/>
    </source>
</evidence>
<gene>
    <name evidence="2" type="ORF">Slin15195_G078700</name>
</gene>
<dbReference type="Pfam" id="PF24864">
    <property type="entry name" value="DUF7730"/>
    <property type="match status" value="1"/>
</dbReference>
<evidence type="ECO:0000313" key="3">
    <source>
        <dbReference type="Proteomes" id="UP001056384"/>
    </source>
</evidence>
<dbReference type="Proteomes" id="UP001056384">
    <property type="component" value="Chromosome 6"/>
</dbReference>
<dbReference type="AlphaFoldDB" id="A0A9Q9B1D1"/>
<name>A0A9Q9B1D1_9PEZI</name>
<dbReference type="EMBL" id="CP099423">
    <property type="protein sequence ID" value="USW54551.1"/>
    <property type="molecule type" value="Genomic_DNA"/>
</dbReference>
<accession>A0A9Q9B1D1</accession>
<dbReference type="InterPro" id="IPR038883">
    <property type="entry name" value="AN11006-like"/>
</dbReference>
<evidence type="ECO:0000313" key="2">
    <source>
        <dbReference type="EMBL" id="USW54551.1"/>
    </source>
</evidence>
<dbReference type="InterPro" id="IPR056632">
    <property type="entry name" value="DUF7730"/>
</dbReference>
<protein>
    <recommendedName>
        <fullName evidence="1">DUF7730 domain-containing protein</fullName>
    </recommendedName>
</protein>
<feature type="domain" description="DUF7730" evidence="1">
    <location>
        <begin position="145"/>
        <end position="235"/>
    </location>
</feature>
<keyword evidence="3" id="KW-1185">Reference proteome</keyword>
<dbReference type="PANTHER" id="PTHR42085:SF2">
    <property type="entry name" value="F-BOX DOMAIN-CONTAINING PROTEIN"/>
    <property type="match status" value="1"/>
</dbReference>
<sequence length="354" mass="39960">MSRHRQLHTSYADRLATFQGYWIEDEASARQLAALGHVCDRPGVEALEQGSRCSFCSAFVRRQDSVRAFQGPICDASRAFEAIRLHLPDCIHLAARNPLDPKNTNSTVGGKSRFNAIRKRFDRHSGDSTETALPIQVPSMLRCLQTSPFFSLPTEIRLEIYSMIMPKLDKVTAIVPHHADRERITTEAGHGKRRSRDMTKLNILLTCRDLYEEALDVLYMNTTYKFGSTKVMYVFLRHIGAHGRRLLKAVDVICGDREDAIAFALLGSCPKLRIITIRLPRPMLLIPRPATWAVDGIACLLHLSGLETVHLAECNPTTRHLGDNPHDSELLRRELTRPKSKRSSIRWVSGAMDI</sequence>
<dbReference type="OrthoDB" id="2951834at2759"/>
<proteinExistence type="predicted"/>
<reference evidence="2" key="1">
    <citation type="submission" date="2022-06" db="EMBL/GenBank/DDBJ databases">
        <title>Complete genome sequences of two strains of the flax pathogen Septoria linicola.</title>
        <authorList>
            <person name="Lapalu N."/>
            <person name="Simon A."/>
            <person name="Demenou B."/>
            <person name="Paumier D."/>
            <person name="Guillot M.-P."/>
            <person name="Gout L."/>
            <person name="Valade R."/>
        </authorList>
    </citation>
    <scope>NUCLEOTIDE SEQUENCE</scope>
    <source>
        <strain evidence="2">SE15195</strain>
    </source>
</reference>